<dbReference type="InterPro" id="IPR035671">
    <property type="entry name" value="DsbD_gamma"/>
</dbReference>
<dbReference type="PROSITE" id="PS51352">
    <property type="entry name" value="THIOREDOXIN_2"/>
    <property type="match status" value="1"/>
</dbReference>
<comment type="caution">
    <text evidence="10">The sequence shown here is derived from an EMBL/GenBank/DDBJ whole genome shotgun (WGS) entry which is preliminary data.</text>
</comment>
<evidence type="ECO:0000256" key="3">
    <source>
        <dbReference type="ARBA" id="ARBA00022692"/>
    </source>
</evidence>
<organism evidence="10 11">
    <name type="scientific">Caulobacter segnis</name>
    <dbReference type="NCBI Taxonomy" id="88688"/>
    <lineage>
        <taxon>Bacteria</taxon>
        <taxon>Pseudomonadati</taxon>
        <taxon>Pseudomonadota</taxon>
        <taxon>Alphaproteobacteria</taxon>
        <taxon>Caulobacterales</taxon>
        <taxon>Caulobacteraceae</taxon>
        <taxon>Caulobacter</taxon>
    </lineage>
</organism>
<evidence type="ECO:0000256" key="2">
    <source>
        <dbReference type="ARBA" id="ARBA00022475"/>
    </source>
</evidence>
<dbReference type="Gene3D" id="3.40.30.10">
    <property type="entry name" value="Glutaredoxin"/>
    <property type="match status" value="1"/>
</dbReference>
<evidence type="ECO:0000256" key="1">
    <source>
        <dbReference type="ARBA" id="ARBA00004651"/>
    </source>
</evidence>
<feature type="chain" id="PRO_5016169135" evidence="8">
    <location>
        <begin position="26"/>
        <end position="718"/>
    </location>
</feature>
<gene>
    <name evidence="10" type="ORF">DI526_07580</name>
</gene>
<evidence type="ECO:0000313" key="11">
    <source>
        <dbReference type="Proteomes" id="UP000249393"/>
    </source>
</evidence>
<dbReference type="AlphaFoldDB" id="A0A2W5VF83"/>
<feature type="domain" description="Thioredoxin" evidence="9">
    <location>
        <begin position="584"/>
        <end position="718"/>
    </location>
</feature>
<keyword evidence="3 7" id="KW-0812">Transmembrane</keyword>
<dbReference type="InterPro" id="IPR003834">
    <property type="entry name" value="Cyt_c_assmbl_TM_dom"/>
</dbReference>
<evidence type="ECO:0000256" key="5">
    <source>
        <dbReference type="ARBA" id="ARBA00022989"/>
    </source>
</evidence>
<evidence type="ECO:0000313" key="10">
    <source>
        <dbReference type="EMBL" id="PZR35266.1"/>
    </source>
</evidence>
<dbReference type="InterPro" id="IPR036249">
    <property type="entry name" value="Thioredoxin-like_sf"/>
</dbReference>
<dbReference type="Proteomes" id="UP000249393">
    <property type="component" value="Unassembled WGS sequence"/>
</dbReference>
<dbReference type="SUPFAM" id="SSF52833">
    <property type="entry name" value="Thioredoxin-like"/>
    <property type="match status" value="1"/>
</dbReference>
<dbReference type="Pfam" id="PF02683">
    <property type="entry name" value="DsbD_TM"/>
    <property type="match status" value="1"/>
</dbReference>
<keyword evidence="5 7" id="KW-1133">Transmembrane helix</keyword>
<evidence type="ECO:0000256" key="7">
    <source>
        <dbReference type="SAM" id="Phobius"/>
    </source>
</evidence>
<dbReference type="PANTHER" id="PTHR32234:SF3">
    <property type="entry name" value="SUPPRESSION OF COPPER SENSITIVITY PROTEIN"/>
    <property type="match status" value="1"/>
</dbReference>
<dbReference type="CDD" id="cd02953">
    <property type="entry name" value="DsbDgamma"/>
    <property type="match status" value="1"/>
</dbReference>
<dbReference type="GO" id="GO:0045454">
    <property type="term" value="P:cell redox homeostasis"/>
    <property type="evidence" value="ECO:0007669"/>
    <property type="project" value="TreeGrafter"/>
</dbReference>
<dbReference type="PANTHER" id="PTHR32234">
    <property type="entry name" value="THIOL:DISULFIDE INTERCHANGE PROTEIN DSBD"/>
    <property type="match status" value="1"/>
</dbReference>
<keyword evidence="8" id="KW-0732">Signal</keyword>
<dbReference type="EMBL" id="QFQZ01000017">
    <property type="protein sequence ID" value="PZR35266.1"/>
    <property type="molecule type" value="Genomic_DNA"/>
</dbReference>
<feature type="transmembrane region" description="Helical" evidence="7">
    <location>
        <begin position="464"/>
        <end position="487"/>
    </location>
</feature>
<dbReference type="GO" id="GO:0017004">
    <property type="term" value="P:cytochrome complex assembly"/>
    <property type="evidence" value="ECO:0007669"/>
    <property type="project" value="UniProtKB-KW"/>
</dbReference>
<feature type="transmembrane region" description="Helical" evidence="7">
    <location>
        <begin position="392"/>
        <end position="416"/>
    </location>
</feature>
<dbReference type="InterPro" id="IPR013766">
    <property type="entry name" value="Thioredoxin_domain"/>
</dbReference>
<feature type="transmembrane region" description="Helical" evidence="7">
    <location>
        <begin position="352"/>
        <end position="372"/>
    </location>
</feature>
<feature type="transmembrane region" description="Helical" evidence="7">
    <location>
        <begin position="562"/>
        <end position="585"/>
    </location>
</feature>
<accession>A0A2W5VF83</accession>
<keyword evidence="6 7" id="KW-0472">Membrane</keyword>
<dbReference type="RefSeq" id="WP_304276226.1">
    <property type="nucleotide sequence ID" value="NZ_QFQZ01000017.1"/>
</dbReference>
<keyword evidence="4" id="KW-0201">Cytochrome c-type biogenesis</keyword>
<feature type="signal peptide" evidence="8">
    <location>
        <begin position="1"/>
        <end position="25"/>
    </location>
</feature>
<protein>
    <submittedName>
        <fullName evidence="10">Thiol:disulfide interchange protein</fullName>
    </submittedName>
</protein>
<evidence type="ECO:0000259" key="9">
    <source>
        <dbReference type="PROSITE" id="PS51352"/>
    </source>
</evidence>
<reference evidence="10 11" key="1">
    <citation type="submission" date="2017-08" db="EMBL/GenBank/DDBJ databases">
        <title>Infants hospitalized years apart are colonized by the same room-sourced microbial strains.</title>
        <authorList>
            <person name="Brooks B."/>
            <person name="Olm M.R."/>
            <person name="Firek B.A."/>
            <person name="Baker R."/>
            <person name="Thomas B.C."/>
            <person name="Morowitz M.J."/>
            <person name="Banfield J.F."/>
        </authorList>
    </citation>
    <scope>NUCLEOTIDE SEQUENCE [LARGE SCALE GENOMIC DNA]</scope>
    <source>
        <strain evidence="10">S2_003_000_R2_4</strain>
    </source>
</reference>
<dbReference type="Pfam" id="PF13899">
    <property type="entry name" value="Thioredoxin_7"/>
    <property type="match status" value="1"/>
</dbReference>
<comment type="subcellular location">
    <subcellularLocation>
        <location evidence="1">Cell membrane</location>
        <topology evidence="1">Multi-pass membrane protein</topology>
    </subcellularLocation>
</comment>
<keyword evidence="2" id="KW-1003">Cell membrane</keyword>
<name>A0A2W5VF83_9CAUL</name>
<evidence type="ECO:0000256" key="6">
    <source>
        <dbReference type="ARBA" id="ARBA00023136"/>
    </source>
</evidence>
<dbReference type="GO" id="GO:0015035">
    <property type="term" value="F:protein-disulfide reductase activity"/>
    <property type="evidence" value="ECO:0007669"/>
    <property type="project" value="TreeGrafter"/>
</dbReference>
<dbReference type="GO" id="GO:0005886">
    <property type="term" value="C:plasma membrane"/>
    <property type="evidence" value="ECO:0007669"/>
    <property type="project" value="UniProtKB-SubCell"/>
</dbReference>
<feature type="transmembrane region" description="Helical" evidence="7">
    <location>
        <begin position="307"/>
        <end position="331"/>
    </location>
</feature>
<proteinExistence type="predicted"/>
<feature type="transmembrane region" description="Helical" evidence="7">
    <location>
        <begin position="530"/>
        <end position="550"/>
    </location>
</feature>
<dbReference type="InterPro" id="IPR028250">
    <property type="entry name" value="DsbDN"/>
</dbReference>
<feature type="transmembrane region" description="Helical" evidence="7">
    <location>
        <begin position="428"/>
        <end position="452"/>
    </location>
</feature>
<evidence type="ECO:0000256" key="4">
    <source>
        <dbReference type="ARBA" id="ARBA00022748"/>
    </source>
</evidence>
<sequence length="718" mass="72659">MFLKRAVLALQAFMAAILLSSAALAGPVVNSGHIESELIAQESGVAPGGTVYVALRQKIQKDWHTYWRNPGDAGEPTKIAWTLPAGWSAGDMVWPTPIKAKLGPLLDYAYEGEVLIPVPISAPTNAQVGTTVSLTAKVSYLVCEQVCVPEDAELSLLLPVVAGAAGADPKWGGKIAEVLAKAPKPAGLKAVFELDGQALKLAVTGAPLKGADMAGAYFFPYSAKAIEHAAEQAVERGPEGLTLTLKPGYDFVGGGVAPAELAGVLALANGSAWEISAVAGELPAAAAGLGAPAAKSDVTPAAAPGGLLGALALAFLGGLILNLMPCVFPVLSMKAASLAGHAHHESKARAQGLAFLAGVLATFLALAGLLLAVRAGGAAVGWGFQLQSPLVIAGLALLMLLVALNMSGVFEIGTSIQGVGAGASSRDGLLGAFFTGALAVVVAAPCTAPFMAGALGYALTQPAIVALGVFAALGLGFAAPFVAVAFIPAVLRRLPRPGAWMETLKKGLAFPMYGAALWLTWVFAQQAGPIALGQVLGAGVLAAFGAWIYGLSQGRRAAGKPFLVQTLVGLLCVVAALALAASAALAAKPPTAASAGEASSGPGLTAEAWSPERVASLRAEGRPVLVDFTAAWCVTCQVNEKVALSGGKVAEAFKAQNAVYLKADWTNRDPLIAKALAEFGRVGVPLYVVYPKGGGAPVVLPQLLTEGMVIEAIEKAGA</sequence>
<dbReference type="Pfam" id="PF11412">
    <property type="entry name" value="DsbD_N"/>
    <property type="match status" value="1"/>
</dbReference>
<evidence type="ECO:0000256" key="8">
    <source>
        <dbReference type="SAM" id="SignalP"/>
    </source>
</evidence>
<feature type="transmembrane region" description="Helical" evidence="7">
    <location>
        <begin position="508"/>
        <end position="524"/>
    </location>
</feature>